<comment type="catalytic activity">
    <reaction evidence="1">
        <text>ATP + protein L-histidine = ADP + protein N-phospho-L-histidine.</text>
        <dbReference type="EC" id="2.7.13.3"/>
    </reaction>
</comment>
<evidence type="ECO:0000256" key="2">
    <source>
        <dbReference type="ARBA" id="ARBA00012438"/>
    </source>
</evidence>
<feature type="domain" description="Response regulatory" evidence="8">
    <location>
        <begin position="2"/>
        <end position="116"/>
    </location>
</feature>
<dbReference type="InterPro" id="IPR004358">
    <property type="entry name" value="Sig_transdc_His_kin-like_C"/>
</dbReference>
<dbReference type="InterPro" id="IPR003594">
    <property type="entry name" value="HATPase_dom"/>
</dbReference>
<dbReference type="InterPro" id="IPR052162">
    <property type="entry name" value="Sensor_kinase/Photoreceptor"/>
</dbReference>
<dbReference type="InterPro" id="IPR036890">
    <property type="entry name" value="HATPase_C_sf"/>
</dbReference>
<dbReference type="Gene3D" id="3.40.50.2300">
    <property type="match status" value="1"/>
</dbReference>
<dbReference type="EC" id="2.7.13.3" evidence="2"/>
<keyword evidence="5" id="KW-0418">Kinase</keyword>
<dbReference type="Gene3D" id="3.30.565.10">
    <property type="entry name" value="Histidine kinase-like ATPase, C-terminal domain"/>
    <property type="match status" value="1"/>
</dbReference>
<evidence type="ECO:0000259" key="8">
    <source>
        <dbReference type="PROSITE" id="PS50110"/>
    </source>
</evidence>
<dbReference type="Pfam" id="PF00072">
    <property type="entry name" value="Response_reg"/>
    <property type="match status" value="1"/>
</dbReference>
<organism evidence="9 10">
    <name type="scientific">Pseudoroseicyclus tamaricis</name>
    <dbReference type="NCBI Taxonomy" id="2705421"/>
    <lineage>
        <taxon>Bacteria</taxon>
        <taxon>Pseudomonadati</taxon>
        <taxon>Pseudomonadota</taxon>
        <taxon>Alphaproteobacteria</taxon>
        <taxon>Rhodobacterales</taxon>
        <taxon>Paracoccaceae</taxon>
        <taxon>Pseudoroseicyclus</taxon>
    </lineage>
</organism>
<dbReference type="InterPro" id="IPR011006">
    <property type="entry name" value="CheY-like_superfamily"/>
</dbReference>
<dbReference type="InterPro" id="IPR005467">
    <property type="entry name" value="His_kinase_dom"/>
</dbReference>
<dbReference type="PANTHER" id="PTHR43304:SF1">
    <property type="entry name" value="PAC DOMAIN-CONTAINING PROTEIN"/>
    <property type="match status" value="1"/>
</dbReference>
<dbReference type="PRINTS" id="PR00344">
    <property type="entry name" value="BCTRLSENSOR"/>
</dbReference>
<dbReference type="PROSITE" id="PS50109">
    <property type="entry name" value="HIS_KIN"/>
    <property type="match status" value="1"/>
</dbReference>
<dbReference type="Pfam" id="PF02518">
    <property type="entry name" value="HATPase_c"/>
    <property type="match status" value="1"/>
</dbReference>
<reference evidence="9 10" key="1">
    <citation type="submission" date="2020-02" db="EMBL/GenBank/DDBJ databases">
        <title>Pseudoroseicyclus tamarix, sp. nov., isolated from offshore sediment of a Tamarix chinensis forest.</title>
        <authorList>
            <person name="Gai Y."/>
        </authorList>
    </citation>
    <scope>NUCLEOTIDE SEQUENCE [LARGE SCALE GENOMIC DNA]</scope>
    <source>
        <strain evidence="9 10">CLL3-39</strain>
    </source>
</reference>
<dbReference type="GO" id="GO:0000160">
    <property type="term" value="P:phosphorelay signal transduction system"/>
    <property type="evidence" value="ECO:0007669"/>
    <property type="project" value="InterPro"/>
</dbReference>
<evidence type="ECO:0000256" key="4">
    <source>
        <dbReference type="ARBA" id="ARBA00022679"/>
    </source>
</evidence>
<keyword evidence="3 6" id="KW-0597">Phosphoprotein</keyword>
<protein>
    <recommendedName>
        <fullName evidence="2">histidine kinase</fullName>
        <ecNumber evidence="2">2.7.13.3</ecNumber>
    </recommendedName>
</protein>
<dbReference type="RefSeq" id="WP_163892214.1">
    <property type="nucleotide sequence ID" value="NZ_JAAFYS010000002.1"/>
</dbReference>
<dbReference type="SUPFAM" id="SSF52172">
    <property type="entry name" value="CheY-like"/>
    <property type="match status" value="1"/>
</dbReference>
<gene>
    <name evidence="9" type="ORF">GZA08_08615</name>
</gene>
<evidence type="ECO:0000256" key="5">
    <source>
        <dbReference type="ARBA" id="ARBA00022777"/>
    </source>
</evidence>
<dbReference type="PANTHER" id="PTHR43304">
    <property type="entry name" value="PHYTOCHROME-LIKE PROTEIN CPH1"/>
    <property type="match status" value="1"/>
</dbReference>
<dbReference type="InterPro" id="IPR001789">
    <property type="entry name" value="Sig_transdc_resp-reg_receiver"/>
</dbReference>
<feature type="modified residue" description="4-aspartylphosphate" evidence="6">
    <location>
        <position position="51"/>
    </location>
</feature>
<sequence>MRLLVLDDDAGDRKAICRVLAKTELDHEVIEAADLEEAASYKGPLDLAFVDFSLPGRNGLTAMQELQAERQDLAVVMMSGVGTERLAAEAIKRGALDYLPKSEISPGQLLRTIENALAMAAMRRRLAEKTEELELFAHALAHDLKSPARLCAYLAASLCDDIAGGVVEDLAGDAEALSSLGQRMVALVDSLAAHLAIEAPAASVPVFLDEALEGAKANLALEIGTSGAWIEAEPLPRAMGDAAQYVQLFQNLLGNALKYAGPRPPRIRIGSETDESGRPVIFVSDEGIGMEPSDCRRIFDSFARLHAPEEYPGSGLGLATCRKIVQRQGGRIWCESAPGAGATFRFTVPAAPALSPPQPGKSRVTAA</sequence>
<evidence type="ECO:0000256" key="6">
    <source>
        <dbReference type="PROSITE-ProRule" id="PRU00169"/>
    </source>
</evidence>
<dbReference type="PROSITE" id="PS50110">
    <property type="entry name" value="RESPONSE_REGULATORY"/>
    <property type="match status" value="1"/>
</dbReference>
<dbReference type="GO" id="GO:0004673">
    <property type="term" value="F:protein histidine kinase activity"/>
    <property type="evidence" value="ECO:0007669"/>
    <property type="project" value="UniProtKB-EC"/>
</dbReference>
<dbReference type="EMBL" id="JAAGAB010000002">
    <property type="protein sequence ID" value="NDV01029.1"/>
    <property type="molecule type" value="Genomic_DNA"/>
</dbReference>
<dbReference type="CDD" id="cd00156">
    <property type="entry name" value="REC"/>
    <property type="match status" value="1"/>
</dbReference>
<keyword evidence="10" id="KW-1185">Reference proteome</keyword>
<name>A0A6B2JWJ3_9RHOB</name>
<dbReference type="AlphaFoldDB" id="A0A6B2JWJ3"/>
<dbReference type="SUPFAM" id="SSF55874">
    <property type="entry name" value="ATPase domain of HSP90 chaperone/DNA topoisomerase II/histidine kinase"/>
    <property type="match status" value="1"/>
</dbReference>
<comment type="caution">
    <text evidence="9">The sequence shown here is derived from an EMBL/GenBank/DDBJ whole genome shotgun (WGS) entry which is preliminary data.</text>
</comment>
<evidence type="ECO:0000259" key="7">
    <source>
        <dbReference type="PROSITE" id="PS50109"/>
    </source>
</evidence>
<dbReference type="SMART" id="SM00387">
    <property type="entry name" value="HATPase_c"/>
    <property type="match status" value="1"/>
</dbReference>
<dbReference type="SMART" id="SM00448">
    <property type="entry name" value="REC"/>
    <property type="match status" value="1"/>
</dbReference>
<evidence type="ECO:0000256" key="3">
    <source>
        <dbReference type="ARBA" id="ARBA00022553"/>
    </source>
</evidence>
<keyword evidence="4" id="KW-0808">Transferase</keyword>
<accession>A0A6B2JWJ3</accession>
<evidence type="ECO:0000313" key="10">
    <source>
        <dbReference type="Proteomes" id="UP000474757"/>
    </source>
</evidence>
<dbReference type="Proteomes" id="UP000474757">
    <property type="component" value="Unassembled WGS sequence"/>
</dbReference>
<evidence type="ECO:0000256" key="1">
    <source>
        <dbReference type="ARBA" id="ARBA00000085"/>
    </source>
</evidence>
<feature type="domain" description="Histidine kinase" evidence="7">
    <location>
        <begin position="139"/>
        <end position="352"/>
    </location>
</feature>
<proteinExistence type="predicted"/>
<evidence type="ECO:0000313" key="9">
    <source>
        <dbReference type="EMBL" id="NDV01029.1"/>
    </source>
</evidence>